<dbReference type="AlphaFoldDB" id="A0A246KYV3"/>
<dbReference type="Proteomes" id="UP000197904">
    <property type="component" value="Unassembled WGS sequence"/>
</dbReference>
<name>A0A246KYV3_9GAMM</name>
<proteinExistence type="predicted"/>
<dbReference type="EMBL" id="NIXP01000075">
    <property type="protein sequence ID" value="OWR33650.1"/>
    <property type="molecule type" value="Genomic_DNA"/>
</dbReference>
<gene>
    <name evidence="1" type="ORF">CEE55_10925</name>
</gene>
<comment type="caution">
    <text evidence="1">The sequence shown here is derived from an EMBL/GenBank/DDBJ whole genome shotgun (WGS) entry which is preliminary data.</text>
</comment>
<sequence length="173" mass="19427">MDTIELHGLTFKVEHIPDPDAGAPWENNETLGTVSGWECRDHYRGGKRPGERILNKGDRHRYRFYDYAGAVAKGRREGMTGPEAAEAADREFEWLRAWCEDRWSYIGVQVTLLDAEGNDTEHSDALWGVDDDGDYAKTVANDLALEIGARVNWDDVIEVPARTIVLRAPKVAA</sequence>
<evidence type="ECO:0000313" key="2">
    <source>
        <dbReference type="Proteomes" id="UP000197904"/>
    </source>
</evidence>
<organism evidence="1 2">
    <name type="scientific">Stenotrophomonas pavanii</name>
    <dbReference type="NCBI Taxonomy" id="487698"/>
    <lineage>
        <taxon>Bacteria</taxon>
        <taxon>Pseudomonadati</taxon>
        <taxon>Pseudomonadota</taxon>
        <taxon>Gammaproteobacteria</taxon>
        <taxon>Lysobacterales</taxon>
        <taxon>Lysobacteraceae</taxon>
        <taxon>Stenotrophomonas</taxon>
    </lineage>
</organism>
<accession>A0A246KYV3</accession>
<reference evidence="1 2" key="1">
    <citation type="submission" date="2017-06" db="EMBL/GenBank/DDBJ databases">
        <authorList>
            <person name="Kim H.J."/>
            <person name="Triplett B.A."/>
        </authorList>
    </citation>
    <scope>NUCLEOTIDE SEQUENCE [LARGE SCALE GENOMIC DNA]</scope>
    <source>
        <strain evidence="1 2">S18795</strain>
    </source>
</reference>
<dbReference type="RefSeq" id="WP_088476090.1">
    <property type="nucleotide sequence ID" value="NZ_NIXP01000075.1"/>
</dbReference>
<protein>
    <submittedName>
        <fullName evidence="1">Uncharacterized protein</fullName>
    </submittedName>
</protein>
<evidence type="ECO:0000313" key="1">
    <source>
        <dbReference type="EMBL" id="OWR33650.1"/>
    </source>
</evidence>